<evidence type="ECO:0000313" key="2">
    <source>
        <dbReference type="Proteomes" id="UP000036958"/>
    </source>
</evidence>
<proteinExistence type="predicted"/>
<dbReference type="STRING" id="1409788.NC99_04610"/>
<dbReference type="AlphaFoldDB" id="A0A0L8VE50"/>
<dbReference type="EMBL" id="LGIA01000022">
    <property type="protein sequence ID" value="KOH46745.1"/>
    <property type="molecule type" value="Genomic_DNA"/>
</dbReference>
<keyword evidence="2" id="KW-1185">Reference proteome</keyword>
<organism evidence="1 2">
    <name type="scientific">Sunxiuqinia dokdonensis</name>
    <dbReference type="NCBI Taxonomy" id="1409788"/>
    <lineage>
        <taxon>Bacteria</taxon>
        <taxon>Pseudomonadati</taxon>
        <taxon>Bacteroidota</taxon>
        <taxon>Bacteroidia</taxon>
        <taxon>Marinilabiliales</taxon>
        <taxon>Prolixibacteraceae</taxon>
        <taxon>Sunxiuqinia</taxon>
    </lineage>
</organism>
<sequence>MIKFRSSKRPEFLLISKDLFQNDINFVLSISKLFRIVKPVL</sequence>
<accession>A0A0L8VE50</accession>
<protein>
    <submittedName>
        <fullName evidence="1">Uncharacterized protein</fullName>
    </submittedName>
</protein>
<dbReference type="Proteomes" id="UP000036958">
    <property type="component" value="Unassembled WGS sequence"/>
</dbReference>
<reference evidence="2" key="1">
    <citation type="submission" date="2015-07" db="EMBL/GenBank/DDBJ databases">
        <title>Genome sequencing of Sunxiuqinia dokdonensis strain SK.</title>
        <authorList>
            <person name="Ahn S."/>
            <person name="Kim B.-C."/>
        </authorList>
    </citation>
    <scope>NUCLEOTIDE SEQUENCE [LARGE SCALE GENOMIC DNA]</scope>
    <source>
        <strain evidence="2">SK</strain>
    </source>
</reference>
<name>A0A0L8VE50_9BACT</name>
<gene>
    <name evidence="1" type="ORF">NC99_04610</name>
</gene>
<evidence type="ECO:0000313" key="1">
    <source>
        <dbReference type="EMBL" id="KOH46745.1"/>
    </source>
</evidence>
<comment type="caution">
    <text evidence="1">The sequence shown here is derived from an EMBL/GenBank/DDBJ whole genome shotgun (WGS) entry which is preliminary data.</text>
</comment>